<dbReference type="InterPro" id="IPR014906">
    <property type="entry name" value="PRP4-like"/>
</dbReference>
<keyword evidence="11" id="KW-1185">Reference proteome</keyword>
<proteinExistence type="inferred from homology"/>
<evidence type="ECO:0000256" key="6">
    <source>
        <dbReference type="ARBA" id="ARBA00023187"/>
    </source>
</evidence>
<dbReference type="AlphaFoldDB" id="A0A8J1XGA0"/>
<keyword evidence="7" id="KW-0539">Nucleus</keyword>
<gene>
    <name evidence="10" type="ORF">OFUS_LOCUS10322</name>
</gene>
<dbReference type="SMART" id="SM00500">
    <property type="entry name" value="SFM"/>
    <property type="match status" value="1"/>
</dbReference>
<dbReference type="PANTHER" id="PTHR13007:SF19">
    <property type="entry name" value="PRE-MRNA-SPLICING FACTOR 18"/>
    <property type="match status" value="1"/>
</dbReference>
<dbReference type="OrthoDB" id="10261918at2759"/>
<dbReference type="Gene3D" id="4.10.280.110">
    <property type="entry name" value="Pre-mRNA processing factor 4 domain"/>
    <property type="match status" value="1"/>
</dbReference>
<feature type="region of interest" description="Disordered" evidence="9">
    <location>
        <begin position="76"/>
        <end position="114"/>
    </location>
</feature>
<protein>
    <recommendedName>
        <fullName evidence="3">Pre-mRNA-splicing factor 18</fullName>
    </recommendedName>
    <alternativeName>
        <fullName evidence="8">PRP18 homolog</fullName>
    </alternativeName>
</protein>
<evidence type="ECO:0000256" key="2">
    <source>
        <dbReference type="ARBA" id="ARBA00008137"/>
    </source>
</evidence>
<organism evidence="10 11">
    <name type="scientific">Owenia fusiformis</name>
    <name type="common">Polychaete worm</name>
    <dbReference type="NCBI Taxonomy" id="6347"/>
    <lineage>
        <taxon>Eukaryota</taxon>
        <taxon>Metazoa</taxon>
        <taxon>Spiralia</taxon>
        <taxon>Lophotrochozoa</taxon>
        <taxon>Annelida</taxon>
        <taxon>Polychaeta</taxon>
        <taxon>Sedentaria</taxon>
        <taxon>Canalipalpata</taxon>
        <taxon>Sabellida</taxon>
        <taxon>Oweniida</taxon>
        <taxon>Oweniidae</taxon>
        <taxon>Owenia</taxon>
    </lineage>
</organism>
<keyword evidence="6" id="KW-0508">mRNA splicing</keyword>
<reference evidence="10" key="1">
    <citation type="submission" date="2022-03" db="EMBL/GenBank/DDBJ databases">
        <authorList>
            <person name="Martin C."/>
        </authorList>
    </citation>
    <scope>NUCLEOTIDE SEQUENCE</scope>
</reference>
<dbReference type="GO" id="GO:0016607">
    <property type="term" value="C:nuclear speck"/>
    <property type="evidence" value="ECO:0007669"/>
    <property type="project" value="UniProtKB-SubCell"/>
</dbReference>
<dbReference type="FunFam" id="4.10.280.110:FF:000001">
    <property type="entry name" value="pre-mRNA-splicing factor 18 isoform X2"/>
    <property type="match status" value="1"/>
</dbReference>
<dbReference type="EMBL" id="CAIIXF020000005">
    <property type="protein sequence ID" value="CAH1784066.1"/>
    <property type="molecule type" value="Genomic_DNA"/>
</dbReference>
<comment type="similarity">
    <text evidence="2">Belongs to the PRP18 family.</text>
</comment>
<evidence type="ECO:0000256" key="1">
    <source>
        <dbReference type="ARBA" id="ARBA00004324"/>
    </source>
</evidence>
<dbReference type="GO" id="GO:0005682">
    <property type="term" value="C:U5 snRNP"/>
    <property type="evidence" value="ECO:0007669"/>
    <property type="project" value="TreeGrafter"/>
</dbReference>
<evidence type="ECO:0000313" key="11">
    <source>
        <dbReference type="Proteomes" id="UP000749559"/>
    </source>
</evidence>
<comment type="subcellular location">
    <subcellularLocation>
        <location evidence="1">Nucleus speckle</location>
    </subcellularLocation>
</comment>
<dbReference type="InterPro" id="IPR004098">
    <property type="entry name" value="Prp18"/>
</dbReference>
<dbReference type="SUPFAM" id="SSF158230">
    <property type="entry name" value="PRP4-like"/>
    <property type="match status" value="1"/>
</dbReference>
<evidence type="ECO:0000256" key="8">
    <source>
        <dbReference type="ARBA" id="ARBA00031388"/>
    </source>
</evidence>
<dbReference type="FunFam" id="1.20.940.10:FF:000002">
    <property type="entry name" value="Pre-mRNA processing factor 18"/>
    <property type="match status" value="1"/>
</dbReference>
<dbReference type="InterPro" id="IPR039979">
    <property type="entry name" value="PRPF18"/>
</dbReference>
<evidence type="ECO:0000256" key="9">
    <source>
        <dbReference type="SAM" id="MobiDB-lite"/>
    </source>
</evidence>
<dbReference type="SUPFAM" id="SSF47938">
    <property type="entry name" value="Functional domain of the splicing factor Prp18"/>
    <property type="match status" value="1"/>
</dbReference>
<dbReference type="InterPro" id="IPR036285">
    <property type="entry name" value="PRP4-like_sf"/>
</dbReference>
<sequence>MFSKISRFRKNKRFVLFPFDVHYQEYFIVDLMDFLKAEIERKKKQLQKSEVLKGDKKYFKRGELAAKQEEEYWQKHKRYKTEHPTPSVSRLQDEEKADSGSDTESGLQLPRKEVKRRLRERGEPIRLFGESDLEAYQRLKKLEILAPEINKGFRNDLKAAMDKVDADYLTEIIKTGSEQQTSNAYDVKVKDEGVTEEDLKVWCQELGDDDDKGQEILLKYFKYILYLWGCELNRRQDAVKKSTKGKLASALQSQTLEYLRPLFVSLKTKSTDKDILHSLMLIVKEMLQRQYLKANDLYYEMAIGNAPWPVGVTMVGIHARTGREKIFSNNVAHVLNDEVQRKYIQALKRLMTHAQRFFPTDPSFSVEYQPTIH</sequence>
<keyword evidence="4" id="KW-0507">mRNA processing</keyword>
<evidence type="ECO:0000256" key="3">
    <source>
        <dbReference type="ARBA" id="ARBA00018242"/>
    </source>
</evidence>
<dbReference type="Gene3D" id="1.20.940.10">
    <property type="entry name" value="Functional domain of the splicing factor Prp18"/>
    <property type="match status" value="1"/>
</dbReference>
<dbReference type="GO" id="GO:0071021">
    <property type="term" value="C:U2-type post-spliceosomal complex"/>
    <property type="evidence" value="ECO:0007669"/>
    <property type="project" value="TreeGrafter"/>
</dbReference>
<dbReference type="Pfam" id="PF08799">
    <property type="entry name" value="PRP4"/>
    <property type="match status" value="1"/>
</dbReference>
<dbReference type="Proteomes" id="UP000749559">
    <property type="component" value="Unassembled WGS sequence"/>
</dbReference>
<evidence type="ECO:0000256" key="4">
    <source>
        <dbReference type="ARBA" id="ARBA00022664"/>
    </source>
</evidence>
<evidence type="ECO:0000313" key="10">
    <source>
        <dbReference type="EMBL" id="CAH1784066.1"/>
    </source>
</evidence>
<dbReference type="GO" id="GO:0000350">
    <property type="term" value="P:generation of catalytic spliceosome for second transesterification step"/>
    <property type="evidence" value="ECO:0007669"/>
    <property type="project" value="TreeGrafter"/>
</dbReference>
<comment type="caution">
    <text evidence="10">The sequence shown here is derived from an EMBL/GenBank/DDBJ whole genome shotgun (WGS) entry which is preliminary data.</text>
</comment>
<name>A0A8J1XGA0_OWEFU</name>
<evidence type="ECO:0000256" key="7">
    <source>
        <dbReference type="ARBA" id="ARBA00023242"/>
    </source>
</evidence>
<dbReference type="GO" id="GO:0046540">
    <property type="term" value="C:U4/U6 x U5 tri-snRNP complex"/>
    <property type="evidence" value="ECO:0007669"/>
    <property type="project" value="TreeGrafter"/>
</dbReference>
<dbReference type="PANTHER" id="PTHR13007">
    <property type="entry name" value="PRE-MRNA SPLICING FACTOR-RELATED"/>
    <property type="match status" value="1"/>
</dbReference>
<evidence type="ECO:0000256" key="5">
    <source>
        <dbReference type="ARBA" id="ARBA00022728"/>
    </source>
</evidence>
<keyword evidence="5" id="KW-0747">Spliceosome</keyword>
<dbReference type="Pfam" id="PF02840">
    <property type="entry name" value="Prp18"/>
    <property type="match status" value="1"/>
</dbReference>
<accession>A0A8J1XGA0</accession>